<accession>A0ABS9ZS43</accession>
<keyword evidence="2" id="KW-1185">Reference proteome</keyword>
<evidence type="ECO:0000313" key="2">
    <source>
        <dbReference type="Proteomes" id="UP001165460"/>
    </source>
</evidence>
<comment type="caution">
    <text evidence="1">The sequence shown here is derived from an EMBL/GenBank/DDBJ whole genome shotgun (WGS) entry which is preliminary data.</text>
</comment>
<evidence type="ECO:0008006" key="3">
    <source>
        <dbReference type="Google" id="ProtNLM"/>
    </source>
</evidence>
<organism evidence="1 2">
    <name type="scientific">Pedobacter montanisoli</name>
    <dbReference type="NCBI Taxonomy" id="2923277"/>
    <lineage>
        <taxon>Bacteria</taxon>
        <taxon>Pseudomonadati</taxon>
        <taxon>Bacteroidota</taxon>
        <taxon>Sphingobacteriia</taxon>
        <taxon>Sphingobacteriales</taxon>
        <taxon>Sphingobacteriaceae</taxon>
        <taxon>Pedobacter</taxon>
    </lineage>
</organism>
<dbReference type="RefSeq" id="WP_243357935.1">
    <property type="nucleotide sequence ID" value="NZ_JALGBH010000001.1"/>
</dbReference>
<evidence type="ECO:0000313" key="1">
    <source>
        <dbReference type="EMBL" id="MCJ0741385.1"/>
    </source>
</evidence>
<gene>
    <name evidence="1" type="ORF">MMF97_01600</name>
</gene>
<protein>
    <recommendedName>
        <fullName evidence="3">DKNYY family protein</fullName>
    </recommendedName>
</protein>
<sequence length="149" mass="17904">MKTYFKPFLIIIAGFIFSCKQKSLEFIKLDQFTRVDTIKGGSRANLYKEDYFIVNNYKDDLNSERIIDSSMYKSRDKELYKYTEYKIIVYRASEKANIDHLRENPADFDNGDFDNNKVFVYIWRNGTWSGKYKYKNRQSVEAQEMIRED</sequence>
<dbReference type="PROSITE" id="PS51257">
    <property type="entry name" value="PROKAR_LIPOPROTEIN"/>
    <property type="match status" value="1"/>
</dbReference>
<name>A0ABS9ZS43_9SPHI</name>
<reference evidence="1" key="1">
    <citation type="submission" date="2022-03" db="EMBL/GenBank/DDBJ databases">
        <authorList>
            <person name="Woo C.Y."/>
        </authorList>
    </citation>
    <scope>NUCLEOTIDE SEQUENCE</scope>
    <source>
        <strain evidence="1">CYS-01</strain>
    </source>
</reference>
<dbReference type="EMBL" id="JALGBH010000001">
    <property type="protein sequence ID" value="MCJ0741385.1"/>
    <property type="molecule type" value="Genomic_DNA"/>
</dbReference>
<dbReference type="Proteomes" id="UP001165460">
    <property type="component" value="Unassembled WGS sequence"/>
</dbReference>
<proteinExistence type="predicted"/>